<accession>A0ABD3PK94</accession>
<keyword evidence="7 9" id="KW-0472">Membrane</keyword>
<comment type="subcellular location">
    <subcellularLocation>
        <location evidence="1">Membrane</location>
        <topology evidence="1">Multi-pass membrane protein</topology>
    </subcellularLocation>
</comment>
<feature type="transmembrane region" description="Helical" evidence="9">
    <location>
        <begin position="1164"/>
        <end position="1183"/>
    </location>
</feature>
<feature type="transmembrane region" description="Helical" evidence="9">
    <location>
        <begin position="749"/>
        <end position="773"/>
    </location>
</feature>
<dbReference type="SMART" id="SM00382">
    <property type="entry name" value="AAA"/>
    <property type="match status" value="2"/>
</dbReference>
<dbReference type="PROSITE" id="PS00211">
    <property type="entry name" value="ABC_TRANSPORTER_1"/>
    <property type="match status" value="1"/>
</dbReference>
<feature type="transmembrane region" description="Helical" evidence="9">
    <location>
        <begin position="1195"/>
        <end position="1216"/>
    </location>
</feature>
<dbReference type="CDD" id="cd03232">
    <property type="entry name" value="ABCG_PDR_domain2"/>
    <property type="match status" value="1"/>
</dbReference>
<reference evidence="11 12" key="1">
    <citation type="submission" date="2024-10" db="EMBL/GenBank/DDBJ databases">
        <title>Updated reference genomes for cyclostephanoid diatoms.</title>
        <authorList>
            <person name="Roberts W.R."/>
            <person name="Alverson A.J."/>
        </authorList>
    </citation>
    <scope>NUCLEOTIDE SEQUENCE [LARGE SCALE GENOMIC DNA]</scope>
    <source>
        <strain evidence="11 12">AJA276-08</strain>
    </source>
</reference>
<feature type="transmembrane region" description="Helical" evidence="9">
    <location>
        <begin position="637"/>
        <end position="657"/>
    </location>
</feature>
<evidence type="ECO:0000313" key="11">
    <source>
        <dbReference type="EMBL" id="KAL3788162.1"/>
    </source>
</evidence>
<comment type="caution">
    <text evidence="11">The sequence shown here is derived from an EMBL/GenBank/DDBJ whole genome shotgun (WGS) entry which is preliminary data.</text>
</comment>
<protein>
    <recommendedName>
        <fullName evidence="10">ABC transporter domain-containing protein</fullName>
    </recommendedName>
</protein>
<proteinExistence type="predicted"/>
<name>A0ABD3PK94_9STRA</name>
<evidence type="ECO:0000256" key="7">
    <source>
        <dbReference type="ARBA" id="ARBA00023136"/>
    </source>
</evidence>
<feature type="transmembrane region" description="Helical" evidence="9">
    <location>
        <begin position="1237"/>
        <end position="1262"/>
    </location>
</feature>
<keyword evidence="2" id="KW-0813">Transport</keyword>
<evidence type="ECO:0000256" key="6">
    <source>
        <dbReference type="ARBA" id="ARBA00022989"/>
    </source>
</evidence>
<feature type="domain" description="ABC transporter" evidence="10">
    <location>
        <begin position="165"/>
        <end position="428"/>
    </location>
</feature>
<dbReference type="Proteomes" id="UP001530315">
    <property type="component" value="Unassembled WGS sequence"/>
</dbReference>
<feature type="transmembrane region" description="Helical" evidence="9">
    <location>
        <begin position="1415"/>
        <end position="1433"/>
    </location>
</feature>
<evidence type="ECO:0000256" key="8">
    <source>
        <dbReference type="SAM" id="MobiDB-lite"/>
    </source>
</evidence>
<feature type="transmembrane region" description="Helical" evidence="9">
    <location>
        <begin position="663"/>
        <end position="682"/>
    </location>
</feature>
<evidence type="ECO:0000259" key="10">
    <source>
        <dbReference type="PROSITE" id="PS50893"/>
    </source>
</evidence>
<feature type="transmembrane region" description="Helical" evidence="9">
    <location>
        <begin position="689"/>
        <end position="708"/>
    </location>
</feature>
<dbReference type="InterPro" id="IPR017871">
    <property type="entry name" value="ABC_transporter-like_CS"/>
</dbReference>
<keyword evidence="5" id="KW-0067">ATP-binding</keyword>
<evidence type="ECO:0000313" key="12">
    <source>
        <dbReference type="Proteomes" id="UP001530315"/>
    </source>
</evidence>
<feature type="transmembrane region" description="Helical" evidence="9">
    <location>
        <begin position="612"/>
        <end position="630"/>
    </location>
</feature>
<dbReference type="Gene3D" id="3.40.50.300">
    <property type="entry name" value="P-loop containing nucleotide triphosphate hydrolases"/>
    <property type="match status" value="2"/>
</dbReference>
<evidence type="ECO:0000256" key="9">
    <source>
        <dbReference type="SAM" id="Phobius"/>
    </source>
</evidence>
<dbReference type="EMBL" id="JALLAZ020000740">
    <property type="protein sequence ID" value="KAL3788162.1"/>
    <property type="molecule type" value="Genomic_DNA"/>
</dbReference>
<gene>
    <name evidence="11" type="ORF">ACHAW5_006610</name>
</gene>
<keyword evidence="6 9" id="KW-1133">Transmembrane helix</keyword>
<dbReference type="SUPFAM" id="SSF52540">
    <property type="entry name" value="P-loop containing nucleoside triphosphate hydrolases"/>
    <property type="match status" value="3"/>
</dbReference>
<evidence type="ECO:0000256" key="5">
    <source>
        <dbReference type="ARBA" id="ARBA00022840"/>
    </source>
</evidence>
<evidence type="ECO:0000256" key="3">
    <source>
        <dbReference type="ARBA" id="ARBA00022692"/>
    </source>
</evidence>
<dbReference type="InterPro" id="IPR013525">
    <property type="entry name" value="ABC2_TM"/>
</dbReference>
<dbReference type="InterPro" id="IPR034003">
    <property type="entry name" value="ABCG_PDR_2"/>
</dbReference>
<dbReference type="Pfam" id="PF00005">
    <property type="entry name" value="ABC_tran"/>
    <property type="match status" value="2"/>
</dbReference>
<dbReference type="Pfam" id="PF01061">
    <property type="entry name" value="ABC2_membrane"/>
    <property type="match status" value="2"/>
</dbReference>
<evidence type="ECO:0000256" key="1">
    <source>
        <dbReference type="ARBA" id="ARBA00004141"/>
    </source>
</evidence>
<feature type="transmembrane region" description="Helical" evidence="9">
    <location>
        <begin position="1304"/>
        <end position="1323"/>
    </location>
</feature>
<keyword evidence="3 9" id="KW-0812">Transmembrane</keyword>
<dbReference type="PROSITE" id="PS50893">
    <property type="entry name" value="ABC_TRANSPORTER_2"/>
    <property type="match status" value="2"/>
</dbReference>
<feature type="domain" description="ABC transporter" evidence="10">
    <location>
        <begin position="815"/>
        <end position="1066"/>
    </location>
</feature>
<evidence type="ECO:0000256" key="4">
    <source>
        <dbReference type="ARBA" id="ARBA00022741"/>
    </source>
</evidence>
<organism evidence="11 12">
    <name type="scientific">Stephanodiscus triporus</name>
    <dbReference type="NCBI Taxonomy" id="2934178"/>
    <lineage>
        <taxon>Eukaryota</taxon>
        <taxon>Sar</taxon>
        <taxon>Stramenopiles</taxon>
        <taxon>Ochrophyta</taxon>
        <taxon>Bacillariophyta</taxon>
        <taxon>Coscinodiscophyceae</taxon>
        <taxon>Thalassiosirophycidae</taxon>
        <taxon>Stephanodiscales</taxon>
        <taxon>Stephanodiscaceae</taxon>
        <taxon>Stephanodiscus</taxon>
    </lineage>
</organism>
<keyword evidence="12" id="KW-1185">Reference proteome</keyword>
<sequence>MAEEEIAPPQGPMSVSDPKEVTKSEIAVSQEKAIMKLLEICAQNNININENLRRAILGEELYNEAENKVKRRKTFTKRKSLLTLLVRKHQEESLLEENTDVIRDLRSMMERVKRIDASFEVRIKDGSYKVETPVDPSSKAGVQHIETVTNAGCMYRMRHAVQRLLTTGSCKQTTETKIIIEGVNLFLEESKMYLVLGAPGCGKSTLLKMIADRLPEDSKHIVGGSVEVNGIDRKNGEIHWSNVVSFADQIDRLHGYLTVKESVDFAFQCSYGGTHKGPFSGEEIDADIEKLYKKMDDEKYLVNIIMRAMGLKRVENTFIGNDKVRGVSGGEMKRVTVGEMMAVRSFVHCFDEISTGLDAATTYDICKLFGQSARLRKGVILISLLQPPPETVALFDEIILLDKGRILYAGPVDQVTAHFQSLGYEKPPRVDTADWLQSLPTKDGAKFLADDKGGVHLTNDQFVEKYNESERGQETLRKLSLPVPKEVQQFLTHKNFRMRYANSALRSIKIVFAREFLLWWRDKYARKARLIQCLMTGTINGTVFFRASDPLTVIGVLYQSVMFISLGAMLKVPPQINTRGVFYKEQDANFYPTWTFVLSRSLAGLPSSLQDGLIYGSLIYWLVGLAPTAGCYFVFRLLVMLSAFACGLMFSVFSATVKDRPQAQAVMSVSIIVMILFSGFTVQPDVIPVYYIWIYWSNLMAWIVRALLVNEYQSGFYDEVINDDGLTEGEDTLIRLGFVLDGEAFEYVWVWYTVLFCIGLCLLSMVGSTLALMRIRYATGGSLGGSEETHDEVSLTNSAVSALLANSLEAKGATLTFENVNYIVKASTTNDKLHLLKGISGYFAAGKMTALMGSSGAGKIFLLVQTTLMDVLSLRKASGEVSGDIRLNGHPQESNSFRRVTGYVEQFDVQSPQLTVRETVEFSAKMRLDESIPMETKLKFVDLILAMLELDIIAGFLVGNDTGGLSFEQKKRLSIAVELASNPSMIFLDEPTSGLDARAASIVMRSLRRIADRGVAVVATIHQPSVAIFNSFDSLLLLKRGGETVFFGELGDESCNLIEYFESYPQTPPIKGGQNPATWMLTTIGAGSAGSDAESFDYSKAYVQSPLVSDCIDKIKSINSGANDETKISKSTKYATSPRFQSWEVCGRLWKIYVRSPSYNRTRLIVSAVVALLFSSVFLSQRVPENEGDMNSRVTSIFITTLFLGVNALVTVLPVFEMERNMFYRHKASLMYDDNPVILAFTIVEIPFILLAAFIFCLLWYFPVGFAVDASKFFFYWLFTSLCLFFFTFIGQSFMAVFRDSQTAQGFGAVLIGLSSVFAGQLIRPQYIQPFWIWAYWVFPLHYVLEGLLTSQFQSDQTPIIASYQSPYYNYVLNKNCPGVHPSDPPAACITGTAEEWINISFGGMFLPEHIPYDILYLVCAIVLAKILAMYGLKQKNYLAK</sequence>
<feature type="region of interest" description="Disordered" evidence="8">
    <location>
        <begin position="1"/>
        <end position="20"/>
    </location>
</feature>
<dbReference type="InterPro" id="IPR003439">
    <property type="entry name" value="ABC_transporter-like_ATP-bd"/>
</dbReference>
<dbReference type="InterPro" id="IPR027417">
    <property type="entry name" value="P-loop_NTPase"/>
</dbReference>
<dbReference type="GO" id="GO:0016020">
    <property type="term" value="C:membrane"/>
    <property type="evidence" value="ECO:0007669"/>
    <property type="project" value="UniProtKB-SubCell"/>
</dbReference>
<dbReference type="InterPro" id="IPR003593">
    <property type="entry name" value="AAA+_ATPase"/>
</dbReference>
<keyword evidence="4" id="KW-0547">Nucleotide-binding</keyword>
<feature type="transmembrane region" description="Helical" evidence="9">
    <location>
        <begin position="1274"/>
        <end position="1297"/>
    </location>
</feature>
<dbReference type="GO" id="GO:0005524">
    <property type="term" value="F:ATP binding"/>
    <property type="evidence" value="ECO:0007669"/>
    <property type="project" value="UniProtKB-KW"/>
</dbReference>
<dbReference type="PANTHER" id="PTHR19241">
    <property type="entry name" value="ATP-BINDING CASSETTE TRANSPORTER"/>
    <property type="match status" value="1"/>
</dbReference>
<evidence type="ECO:0000256" key="2">
    <source>
        <dbReference type="ARBA" id="ARBA00022448"/>
    </source>
</evidence>